<evidence type="ECO:0000313" key="2">
    <source>
        <dbReference type="Proteomes" id="UP001519460"/>
    </source>
</evidence>
<feature type="non-terminal residue" evidence="1">
    <location>
        <position position="1"/>
    </location>
</feature>
<gene>
    <name evidence="1" type="ORF">BaRGS_00032885</name>
</gene>
<dbReference type="EMBL" id="JACVVK020000392">
    <property type="protein sequence ID" value="KAK7475835.1"/>
    <property type="molecule type" value="Genomic_DNA"/>
</dbReference>
<protein>
    <submittedName>
        <fullName evidence="1">Uncharacterized protein</fullName>
    </submittedName>
</protein>
<comment type="caution">
    <text evidence="1">The sequence shown here is derived from an EMBL/GenBank/DDBJ whole genome shotgun (WGS) entry which is preliminary data.</text>
</comment>
<dbReference type="Proteomes" id="UP001519460">
    <property type="component" value="Unassembled WGS sequence"/>
</dbReference>
<keyword evidence="2" id="KW-1185">Reference proteome</keyword>
<dbReference type="AlphaFoldDB" id="A0ABD0JLI8"/>
<reference evidence="1 2" key="1">
    <citation type="journal article" date="2023" name="Sci. Data">
        <title>Genome assembly of the Korean intertidal mud-creeper Batillaria attramentaria.</title>
        <authorList>
            <person name="Patra A.K."/>
            <person name="Ho P.T."/>
            <person name="Jun S."/>
            <person name="Lee S.J."/>
            <person name="Kim Y."/>
            <person name="Won Y.J."/>
        </authorList>
    </citation>
    <scope>NUCLEOTIDE SEQUENCE [LARGE SCALE GENOMIC DNA]</scope>
    <source>
        <strain evidence="1">Wonlab-2016</strain>
    </source>
</reference>
<organism evidence="1 2">
    <name type="scientific">Batillaria attramentaria</name>
    <dbReference type="NCBI Taxonomy" id="370345"/>
    <lineage>
        <taxon>Eukaryota</taxon>
        <taxon>Metazoa</taxon>
        <taxon>Spiralia</taxon>
        <taxon>Lophotrochozoa</taxon>
        <taxon>Mollusca</taxon>
        <taxon>Gastropoda</taxon>
        <taxon>Caenogastropoda</taxon>
        <taxon>Sorbeoconcha</taxon>
        <taxon>Cerithioidea</taxon>
        <taxon>Batillariidae</taxon>
        <taxon>Batillaria</taxon>
    </lineage>
</organism>
<evidence type="ECO:0000313" key="1">
    <source>
        <dbReference type="EMBL" id="KAK7475835.1"/>
    </source>
</evidence>
<accession>A0ABD0JLI8</accession>
<name>A0ABD0JLI8_9CAEN</name>
<sequence>RLSRALTREKTLPAGQLSASCSVGADQFPAEFLALNSAAALRNMALRPFASRVSRQLELSQLDLSLLDAIPVRLVPVPRRPS</sequence>
<proteinExistence type="predicted"/>